<name>A0A0N5AN94_9BILA</name>
<evidence type="ECO:0000256" key="2">
    <source>
        <dbReference type="ARBA" id="ARBA00022884"/>
    </source>
</evidence>
<dbReference type="CDD" id="cd12333">
    <property type="entry name" value="RRM2_p54nrb_like"/>
    <property type="match status" value="1"/>
</dbReference>
<evidence type="ECO:0000313" key="6">
    <source>
        <dbReference type="Proteomes" id="UP000046393"/>
    </source>
</evidence>
<feature type="compositionally biased region" description="Low complexity" evidence="4">
    <location>
        <begin position="470"/>
        <end position="489"/>
    </location>
</feature>
<dbReference type="GO" id="GO:0003723">
    <property type="term" value="F:RNA binding"/>
    <property type="evidence" value="ECO:0007669"/>
    <property type="project" value="UniProtKB-UniRule"/>
</dbReference>
<evidence type="ECO:0000256" key="4">
    <source>
        <dbReference type="SAM" id="MobiDB-lite"/>
    </source>
</evidence>
<keyword evidence="2 3" id="KW-0694">RNA-binding</keyword>
<feature type="compositionally biased region" description="Low complexity" evidence="4">
    <location>
        <begin position="30"/>
        <end position="46"/>
    </location>
</feature>
<feature type="compositionally biased region" description="Gly residues" evidence="4">
    <location>
        <begin position="395"/>
        <end position="406"/>
    </location>
</feature>
<dbReference type="SMART" id="SM00360">
    <property type="entry name" value="RRM"/>
    <property type="match status" value="2"/>
</dbReference>
<keyword evidence="1" id="KW-0677">Repeat</keyword>
<dbReference type="CDD" id="cd12332">
    <property type="entry name" value="RRM1_p54nrb_like"/>
    <property type="match status" value="1"/>
</dbReference>
<dbReference type="SUPFAM" id="SSF54928">
    <property type="entry name" value="RNA-binding domain, RBD"/>
    <property type="match status" value="1"/>
</dbReference>
<accession>A0A0N5AN94</accession>
<feature type="compositionally biased region" description="Gly residues" evidence="4">
    <location>
        <begin position="521"/>
        <end position="552"/>
    </location>
</feature>
<feature type="domain" description="RRM" evidence="5">
    <location>
        <begin position="121"/>
        <end position="192"/>
    </location>
</feature>
<dbReference type="InterPro" id="IPR000504">
    <property type="entry name" value="RRM_dom"/>
</dbReference>
<dbReference type="FunFam" id="3.30.70.330:FF:000043">
    <property type="entry name" value="paraspeckle component 1 isoform X1"/>
    <property type="match status" value="1"/>
</dbReference>
<reference evidence="7" key="1">
    <citation type="submission" date="2016-04" db="UniProtKB">
        <authorList>
            <consortium name="WormBaseParasite"/>
        </authorList>
    </citation>
    <scope>IDENTIFICATION</scope>
</reference>
<sequence>MAVMNLKYFLRAVGTLMSDRKPGITDRNRSSTGTSRSSSQSNRPNGGNMGGSNDSQNHKKDMKGMLDSFRGHQRNDHGSSASARSSGSQSMGRATSILCGQAFSDNELMSDLPKKKFTGRCRLFVGNLPNDLKEDELKELFSPHGDIAECYLSGKGFAFLRMDTRAHAESAKESIDGKAIHGRPVRVRFAVHGAALKVKELSPTVSNEMLYHAFSAFGEVERAVHIVDEKGKPTGEGIVEFERKPSAQEALHQIRDKVFLLTSSPKPLVVEMLEPKDEDDGLAERMIPRNTQLQKERELGPRFPPANSFEYVFGLKWKELYEMERQRRNQLEEELKEARRRLEADMEIAYQDYQTQMLHLARRQQELERLEAAKRERMAQVAARRGEMPSSVLSGGIGGGSSGGQIGAPSVVPPASGTPRGEFFGAGGGSPSLRPPQRSFGGPTGPAGERGPEIMGRSGPMDGPLGRNMGPPFQQGPPGSQGGPRPSGSADPTLVQGVQKLLQIFRNDVPAPRPMQPGPPHGYGGPGYGPGGPMGPGGPGFNPGPGGPGGFHRGPPMNDYQPLEKRIRR</sequence>
<feature type="domain" description="RRM" evidence="5">
    <location>
        <begin position="194"/>
        <end position="275"/>
    </location>
</feature>
<dbReference type="Gene3D" id="3.30.70.330">
    <property type="match status" value="2"/>
</dbReference>
<protein>
    <submittedName>
        <fullName evidence="7">Paraspeckle component 1</fullName>
    </submittedName>
</protein>
<feature type="compositionally biased region" description="Pro residues" evidence="4">
    <location>
        <begin position="511"/>
        <end position="520"/>
    </location>
</feature>
<organism evidence="6 7">
    <name type="scientific">Syphacia muris</name>
    <dbReference type="NCBI Taxonomy" id="451379"/>
    <lineage>
        <taxon>Eukaryota</taxon>
        <taxon>Metazoa</taxon>
        <taxon>Ecdysozoa</taxon>
        <taxon>Nematoda</taxon>
        <taxon>Chromadorea</taxon>
        <taxon>Rhabditida</taxon>
        <taxon>Spirurina</taxon>
        <taxon>Oxyuridomorpha</taxon>
        <taxon>Oxyuroidea</taxon>
        <taxon>Oxyuridae</taxon>
        <taxon>Syphacia</taxon>
    </lineage>
</organism>
<dbReference type="PANTHER" id="PTHR23189">
    <property type="entry name" value="RNA RECOGNITION MOTIF-CONTAINING"/>
    <property type="match status" value="1"/>
</dbReference>
<feature type="region of interest" description="Disordered" evidence="4">
    <location>
        <begin position="19"/>
        <end position="91"/>
    </location>
</feature>
<evidence type="ECO:0000259" key="5">
    <source>
        <dbReference type="PROSITE" id="PS50102"/>
    </source>
</evidence>
<feature type="compositionally biased region" description="Basic and acidic residues" evidence="4">
    <location>
        <begin position="19"/>
        <end position="29"/>
    </location>
</feature>
<evidence type="ECO:0000313" key="7">
    <source>
        <dbReference type="WBParaSite" id="SMUV_0000607501-mRNA-1"/>
    </source>
</evidence>
<dbReference type="WBParaSite" id="SMUV_0000607501-mRNA-1">
    <property type="protein sequence ID" value="SMUV_0000607501-mRNA-1"/>
    <property type="gene ID" value="SMUV_0000607501"/>
</dbReference>
<feature type="compositionally biased region" description="Basic and acidic residues" evidence="4">
    <location>
        <begin position="56"/>
        <end position="77"/>
    </location>
</feature>
<evidence type="ECO:0000256" key="1">
    <source>
        <dbReference type="ARBA" id="ARBA00022737"/>
    </source>
</evidence>
<dbReference type="Proteomes" id="UP000046393">
    <property type="component" value="Unplaced"/>
</dbReference>
<evidence type="ECO:0000256" key="3">
    <source>
        <dbReference type="PROSITE-ProRule" id="PRU00176"/>
    </source>
</evidence>
<dbReference type="CDD" id="cd12931">
    <property type="entry name" value="eNOPS_SF"/>
    <property type="match status" value="1"/>
</dbReference>
<feature type="compositionally biased region" description="Low complexity" evidence="4">
    <location>
        <begin position="78"/>
        <end position="91"/>
    </location>
</feature>
<feature type="region of interest" description="Disordered" evidence="4">
    <location>
        <begin position="378"/>
        <end position="569"/>
    </location>
</feature>
<dbReference type="Pfam" id="PF08075">
    <property type="entry name" value="NOPS"/>
    <property type="match status" value="1"/>
</dbReference>
<dbReference type="Pfam" id="PF00076">
    <property type="entry name" value="RRM_1"/>
    <property type="match status" value="2"/>
</dbReference>
<dbReference type="STRING" id="451379.A0A0N5AN94"/>
<dbReference type="InterPro" id="IPR035979">
    <property type="entry name" value="RBD_domain_sf"/>
</dbReference>
<keyword evidence="6" id="KW-1185">Reference proteome</keyword>
<dbReference type="InterPro" id="IPR012677">
    <property type="entry name" value="Nucleotide-bd_a/b_plait_sf"/>
</dbReference>
<dbReference type="AlphaFoldDB" id="A0A0N5AN94"/>
<dbReference type="InterPro" id="IPR012975">
    <property type="entry name" value="NOPS"/>
</dbReference>
<dbReference type="PROSITE" id="PS50102">
    <property type="entry name" value="RRM"/>
    <property type="match status" value="2"/>
</dbReference>
<proteinExistence type="predicted"/>
<dbReference type="Gene3D" id="6.10.250.1170">
    <property type="match status" value="1"/>
</dbReference>